<evidence type="ECO:0000313" key="4">
    <source>
        <dbReference type="EMBL" id="KAF9549039.1"/>
    </source>
</evidence>
<feature type="compositionally biased region" description="Basic and acidic residues" evidence="3">
    <location>
        <begin position="87"/>
        <end position="99"/>
    </location>
</feature>
<feature type="compositionally biased region" description="Basic residues" evidence="3">
    <location>
        <begin position="212"/>
        <end position="229"/>
    </location>
</feature>
<sequence length="429" mass="49222">MSSTQDYLKKYMSKPASLDEHKKRKLKKKKTSSTKSTVKKGNFAIHDEDEVSWTNAVASDSDDDFPVVEQPKAPVYKSNSSSWSTVREGEPEPSREAVLKRNVVPEWDDVENEDERPSIAGIVVESESSARLRNPPKSTKSSGLKFKSTTPANKGRSPSPPQRRSPSPDRRRSPSLAHGRARYSRSPSRSRSPIRQKRTRSTSRSLSPYAARNRRSPSPRSRSRSRSRSPGREAGFGLQTADQVKREMMRQREKEQSNRMRASNSSGGGEADTIYRDARGRKVDRVQEKLEAAEAARRDIEKLERQMEWGKGLVQREAEEEKKKREQEEKLKPLARYKDDKDLNEELKERDRWNDPAAMFLSGTKKSKKSAPKFPLYQGNFPSNRFNIRPGYRWDGVDRSTGFEKDYIQRINTRKNNAAEAHMWSVEDM</sequence>
<feature type="compositionally biased region" description="Basic residues" evidence="3">
    <location>
        <begin position="192"/>
        <end position="201"/>
    </location>
</feature>
<dbReference type="InterPro" id="IPR018609">
    <property type="entry name" value="Bud13"/>
</dbReference>
<protein>
    <submittedName>
        <fullName evidence="4">Pre-mRNA-splicing factor cwc26</fullName>
    </submittedName>
</protein>
<comment type="caution">
    <text evidence="4">The sequence shown here is derived from an EMBL/GenBank/DDBJ whole genome shotgun (WGS) entry which is preliminary data.</text>
</comment>
<dbReference type="Proteomes" id="UP000723463">
    <property type="component" value="Unassembled WGS sequence"/>
</dbReference>
<dbReference type="PANTHER" id="PTHR31809">
    <property type="entry name" value="BUD13 HOMOLOG"/>
    <property type="match status" value="1"/>
</dbReference>
<feature type="region of interest" description="Disordered" evidence="3">
    <location>
        <begin position="1"/>
        <end position="281"/>
    </location>
</feature>
<dbReference type="PANTHER" id="PTHR31809:SF0">
    <property type="entry name" value="BUD13 HOMOLOG"/>
    <property type="match status" value="1"/>
</dbReference>
<dbReference type="GO" id="GO:0003723">
    <property type="term" value="F:RNA binding"/>
    <property type="evidence" value="ECO:0007669"/>
    <property type="project" value="TreeGrafter"/>
</dbReference>
<evidence type="ECO:0000256" key="3">
    <source>
        <dbReference type="SAM" id="MobiDB-lite"/>
    </source>
</evidence>
<keyword evidence="5" id="KW-1185">Reference proteome</keyword>
<proteinExistence type="inferred from homology"/>
<organism evidence="4 5">
    <name type="scientific">Mortierella hygrophila</name>
    <dbReference type="NCBI Taxonomy" id="979708"/>
    <lineage>
        <taxon>Eukaryota</taxon>
        <taxon>Fungi</taxon>
        <taxon>Fungi incertae sedis</taxon>
        <taxon>Mucoromycota</taxon>
        <taxon>Mortierellomycotina</taxon>
        <taxon>Mortierellomycetes</taxon>
        <taxon>Mortierellales</taxon>
        <taxon>Mortierellaceae</taxon>
        <taxon>Mortierella</taxon>
    </lineage>
</organism>
<evidence type="ECO:0000313" key="5">
    <source>
        <dbReference type="Proteomes" id="UP000723463"/>
    </source>
</evidence>
<name>A0A9P6FDV1_9FUNG</name>
<dbReference type="GO" id="GO:0000398">
    <property type="term" value="P:mRNA splicing, via spliceosome"/>
    <property type="evidence" value="ECO:0007669"/>
    <property type="project" value="TreeGrafter"/>
</dbReference>
<dbReference type="EMBL" id="JAAAXW010000023">
    <property type="protein sequence ID" value="KAF9549039.1"/>
    <property type="molecule type" value="Genomic_DNA"/>
</dbReference>
<dbReference type="GO" id="GO:0070274">
    <property type="term" value="C:RES complex"/>
    <property type="evidence" value="ECO:0007669"/>
    <property type="project" value="TreeGrafter"/>
</dbReference>
<keyword evidence="2" id="KW-0175">Coiled coil</keyword>
<dbReference type="Pfam" id="PF09736">
    <property type="entry name" value="Bud13"/>
    <property type="match status" value="1"/>
</dbReference>
<reference evidence="4" key="1">
    <citation type="journal article" date="2020" name="Fungal Divers.">
        <title>Resolving the Mortierellaceae phylogeny through synthesis of multi-gene phylogenetics and phylogenomics.</title>
        <authorList>
            <person name="Vandepol N."/>
            <person name="Liber J."/>
            <person name="Desiro A."/>
            <person name="Na H."/>
            <person name="Kennedy M."/>
            <person name="Barry K."/>
            <person name="Grigoriev I.V."/>
            <person name="Miller A.N."/>
            <person name="O'Donnell K."/>
            <person name="Stajich J.E."/>
            <person name="Bonito G."/>
        </authorList>
    </citation>
    <scope>NUCLEOTIDE SEQUENCE</scope>
    <source>
        <strain evidence="4">NRRL 2591</strain>
    </source>
</reference>
<dbReference type="InterPro" id="IPR051112">
    <property type="entry name" value="CWC26_splicing_factor"/>
</dbReference>
<comment type="similarity">
    <text evidence="1">Belongs to the CWC26 family.</text>
</comment>
<dbReference type="GO" id="GO:0005684">
    <property type="term" value="C:U2-type spliceosomal complex"/>
    <property type="evidence" value="ECO:0007669"/>
    <property type="project" value="TreeGrafter"/>
</dbReference>
<feature type="coiled-coil region" evidence="2">
    <location>
        <begin position="283"/>
        <end position="331"/>
    </location>
</feature>
<evidence type="ECO:0000256" key="2">
    <source>
        <dbReference type="SAM" id="Coils"/>
    </source>
</evidence>
<feature type="compositionally biased region" description="Basic and acidic residues" evidence="3">
    <location>
        <begin position="243"/>
        <end position="258"/>
    </location>
</feature>
<accession>A0A9P6FDV1</accession>
<feature type="compositionally biased region" description="Polar residues" evidence="3">
    <location>
        <begin position="126"/>
        <end position="152"/>
    </location>
</feature>
<evidence type="ECO:0000256" key="1">
    <source>
        <dbReference type="ARBA" id="ARBA00011069"/>
    </source>
</evidence>
<feature type="compositionally biased region" description="Basic residues" evidence="3">
    <location>
        <begin position="22"/>
        <end position="32"/>
    </location>
</feature>
<dbReference type="AlphaFoldDB" id="A0A9P6FDV1"/>
<gene>
    <name evidence="4" type="primary">CWC26</name>
    <name evidence="4" type="ORF">EC957_005031</name>
</gene>